<proteinExistence type="predicted"/>
<dbReference type="Proteomes" id="UP000317550">
    <property type="component" value="Chromosome"/>
</dbReference>
<evidence type="ECO:0000313" key="1">
    <source>
        <dbReference type="EMBL" id="QDQ25249.1"/>
    </source>
</evidence>
<protein>
    <submittedName>
        <fullName evidence="1">Uncharacterized protein</fullName>
    </submittedName>
</protein>
<dbReference type="OrthoDB" id="9429419at2"/>
<reference evidence="2" key="1">
    <citation type="submission" date="2019-07" db="EMBL/GenBank/DDBJ databases">
        <title>Chitinimonas sp. nov., isolated from Ny-Alesund, arctica soil.</title>
        <authorList>
            <person name="Xu Q."/>
            <person name="Peng F."/>
        </authorList>
    </citation>
    <scope>NUCLEOTIDE SEQUENCE [LARGE SCALE GENOMIC DNA]</scope>
    <source>
        <strain evidence="2">R3-44</strain>
    </source>
</reference>
<keyword evidence="2" id="KW-1185">Reference proteome</keyword>
<sequence length="159" mass="17898">MLTALAYYEPLANYLQPAPPVPHTRLPGPLPLGFPEAFRARLISLASDPSVGNDTMQRLYFDLVVCPQIEASMRRMHPASQAGLDQPRSEAIFLDPAFSWTIHLDDRLHRRWQDCLLRHGERAGLEDVVGLLAGFRILAEHLGDRAAWANTPWRPPVDL</sequence>
<accession>A0A516SAS9</accession>
<name>A0A516SAS9_9NEIS</name>
<dbReference type="EMBL" id="CP041730">
    <property type="protein sequence ID" value="QDQ25249.1"/>
    <property type="molecule type" value="Genomic_DNA"/>
</dbReference>
<gene>
    <name evidence="1" type="ORF">FNU76_02155</name>
</gene>
<organism evidence="1 2">
    <name type="scientific">Chitinimonas arctica</name>
    <dbReference type="NCBI Taxonomy" id="2594795"/>
    <lineage>
        <taxon>Bacteria</taxon>
        <taxon>Pseudomonadati</taxon>
        <taxon>Pseudomonadota</taxon>
        <taxon>Betaproteobacteria</taxon>
        <taxon>Neisseriales</taxon>
        <taxon>Chitinibacteraceae</taxon>
        <taxon>Chitinimonas</taxon>
    </lineage>
</organism>
<dbReference type="AlphaFoldDB" id="A0A516SAS9"/>
<evidence type="ECO:0000313" key="2">
    <source>
        <dbReference type="Proteomes" id="UP000317550"/>
    </source>
</evidence>
<dbReference type="KEGG" id="cari:FNU76_02155"/>
<dbReference type="RefSeq" id="WP_143856174.1">
    <property type="nucleotide sequence ID" value="NZ_CP041730.1"/>
</dbReference>